<dbReference type="EMBL" id="FWXD01000010">
    <property type="protein sequence ID" value="SMC24794.1"/>
    <property type="molecule type" value="Genomic_DNA"/>
</dbReference>
<protein>
    <submittedName>
        <fullName evidence="3">HDOD domain-containing protein</fullName>
    </submittedName>
</protein>
<dbReference type="SMART" id="SM00065">
    <property type="entry name" value="GAF"/>
    <property type="match status" value="1"/>
</dbReference>
<dbReference type="InterPro" id="IPR029016">
    <property type="entry name" value="GAF-like_dom_sf"/>
</dbReference>
<dbReference type="SUPFAM" id="SSF55781">
    <property type="entry name" value="GAF domain-like"/>
    <property type="match status" value="1"/>
</dbReference>
<dbReference type="OrthoDB" id="9126875at2"/>
<dbReference type="Proteomes" id="UP000192761">
    <property type="component" value="Unassembled WGS sequence"/>
</dbReference>
<dbReference type="Gene3D" id="1.10.3210.10">
    <property type="entry name" value="Hypothetical protein af1432"/>
    <property type="match status" value="1"/>
</dbReference>
<organism evidence="3 4">
    <name type="scientific">Andreprevotia lacus DSM 23236</name>
    <dbReference type="NCBI Taxonomy" id="1121001"/>
    <lineage>
        <taxon>Bacteria</taxon>
        <taxon>Pseudomonadati</taxon>
        <taxon>Pseudomonadota</taxon>
        <taxon>Betaproteobacteria</taxon>
        <taxon>Neisseriales</taxon>
        <taxon>Chitinibacteraceae</taxon>
        <taxon>Andreprevotia</taxon>
    </lineage>
</organism>
<name>A0A1W1XLS1_9NEIS</name>
<evidence type="ECO:0000313" key="3">
    <source>
        <dbReference type="EMBL" id="SMC24794.1"/>
    </source>
</evidence>
<proteinExistence type="predicted"/>
<evidence type="ECO:0000256" key="1">
    <source>
        <dbReference type="SAM" id="MobiDB-lite"/>
    </source>
</evidence>
<dbReference type="STRING" id="1121001.SAMN02745857_01964"/>
<sequence length="494" mass="53991">MATVSAPVADIDSWLRYWNARPWPVLRETRERLQPMLRRAERIKSDEIADAVMLDPLLCAQVLKLVNQREKNSLAADVVTIENAIMLYGATAFLERFSHGITVEDVLATHKGVLSAVHAEVQQTRMLAGLARDFANQRIDSRLDEIYLAAVLARVPQLLRLIASIDAAAPKAPGQALPMITGWKLPEALRKLNDFDGELPARVAMQAAVVRGVPALSKGWWQDDVRLSLEKIAEVLNVPVEDVWVPIRSRLLGPDLLAQAAPHWPAARWLPMLPGEWPLPVAPAAPKPSAVQAAVPAPKPVQVPKAEAAPVAPAPEVKATPPQPATPSEALRQAMLALQQAGQQGAQTNQVMQLAFKALIHGLGMRRVMLSLLDSDKITLKARFTHCGASDDPLRSFALTLDPPHLISKLMSKPQSIWLNPQTRAELLGRLPPLFVRQAGDGDFCAMSIFVGARPVGMIYADRQAEQPLDDAAYQTFKQVCTLVSRALADRSKA</sequence>
<evidence type="ECO:0000313" key="4">
    <source>
        <dbReference type="Proteomes" id="UP000192761"/>
    </source>
</evidence>
<dbReference type="RefSeq" id="WP_084090623.1">
    <property type="nucleotide sequence ID" value="NZ_FWXD01000010.1"/>
</dbReference>
<feature type="domain" description="HDOD" evidence="2">
    <location>
        <begin position="23"/>
        <end position="209"/>
    </location>
</feature>
<dbReference type="PROSITE" id="PS51833">
    <property type="entry name" value="HDOD"/>
    <property type="match status" value="1"/>
</dbReference>
<dbReference type="Gene3D" id="3.30.450.40">
    <property type="match status" value="1"/>
</dbReference>
<keyword evidence="4" id="KW-1185">Reference proteome</keyword>
<dbReference type="Pfam" id="PF08668">
    <property type="entry name" value="HDOD"/>
    <property type="match status" value="1"/>
</dbReference>
<accession>A0A1W1XLS1</accession>
<dbReference type="AlphaFoldDB" id="A0A1W1XLS1"/>
<feature type="region of interest" description="Disordered" evidence="1">
    <location>
        <begin position="306"/>
        <end position="326"/>
    </location>
</feature>
<gene>
    <name evidence="3" type="ORF">SAMN02745857_01964</name>
</gene>
<dbReference type="InterPro" id="IPR003018">
    <property type="entry name" value="GAF"/>
</dbReference>
<reference evidence="3 4" key="1">
    <citation type="submission" date="2017-04" db="EMBL/GenBank/DDBJ databases">
        <authorList>
            <person name="Afonso C.L."/>
            <person name="Miller P.J."/>
            <person name="Scott M.A."/>
            <person name="Spackman E."/>
            <person name="Goraichik I."/>
            <person name="Dimitrov K.M."/>
            <person name="Suarez D.L."/>
            <person name="Swayne D.E."/>
        </authorList>
    </citation>
    <scope>NUCLEOTIDE SEQUENCE [LARGE SCALE GENOMIC DNA]</scope>
    <source>
        <strain evidence="3 4">DSM 23236</strain>
    </source>
</reference>
<dbReference type="InterPro" id="IPR013976">
    <property type="entry name" value="HDOD"/>
</dbReference>
<feature type="compositionally biased region" description="Low complexity" evidence="1">
    <location>
        <begin position="306"/>
        <end position="320"/>
    </location>
</feature>
<evidence type="ECO:0000259" key="2">
    <source>
        <dbReference type="PROSITE" id="PS51833"/>
    </source>
</evidence>
<dbReference type="SUPFAM" id="SSF109604">
    <property type="entry name" value="HD-domain/PDEase-like"/>
    <property type="match status" value="1"/>
</dbReference>